<protein>
    <submittedName>
        <fullName evidence="1">Uncharacterized protein</fullName>
    </submittedName>
</protein>
<dbReference type="RefSeq" id="WP_010884075.1">
    <property type="nucleotide sequence ID" value="NC_000958.1"/>
</dbReference>
<sequence length="106" mass="11816">MTPAQRSPASDPFIAGRLAMRLELLITQIQQRKFSPGTEIRMGAYAYNTLQLLLTHRTSNQLDWQGFYASGLTHSLPKELSGQAPTPTYRLITDKQMQPAGGIIIQ</sequence>
<geneLocation type="plasmid" evidence="2">
    <name>megaplasmid MP1</name>
</geneLocation>
<reference evidence="1 2" key="1">
    <citation type="journal article" date="1999" name="Science">
        <title>Genome sequence of the radioresistant bacterium Deinococcus radiodurans R1.</title>
        <authorList>
            <person name="White O."/>
            <person name="Eisen J.A."/>
            <person name="Heidelberg J.F."/>
            <person name="Hickey E.K."/>
            <person name="Peterson J.D."/>
            <person name="Dodson R.J."/>
            <person name="Haft D.H."/>
            <person name="Gwinn M.L."/>
            <person name="Nelson W.C."/>
            <person name="Richardson D.L."/>
            <person name="Moffat K.S."/>
            <person name="Qin H."/>
            <person name="Jiang L."/>
            <person name="Pamphile W."/>
            <person name="Crosby M."/>
            <person name="Shen M."/>
            <person name="Vamathevan J.J."/>
            <person name="Lam P."/>
            <person name="McDonald L."/>
            <person name="Utterback T."/>
            <person name="Zalewski C."/>
            <person name="Makarova K.S."/>
            <person name="Aravind L."/>
            <person name="Daly M.J."/>
            <person name="Minton K.W."/>
            <person name="Fleischmann R.D."/>
            <person name="Ketchum K.A."/>
            <person name="Nelson K.E."/>
            <person name="Salzberg S."/>
            <person name="Smith H.O."/>
            <person name="Venter J.C."/>
            <person name="Fraser C.M."/>
        </authorList>
    </citation>
    <scope>NUCLEOTIDE SEQUENCE [LARGE SCALE GENOMIC DNA]</scope>
    <source>
        <strain evidence="2">ATCC 13939 / DSM 20539 / JCM 16871 / LMG 4051 / NBRC 15346 / NCIMB 9279 / R1 / VKM B-1422</strain>
    </source>
</reference>
<name>Q9RZT1_DEIRA</name>
<gene>
    <name evidence="1" type="ordered locus">DR_B0032</name>
</gene>
<accession>Q9RZT1</accession>
<evidence type="ECO:0000313" key="1">
    <source>
        <dbReference type="EMBL" id="AAF12659.1"/>
    </source>
</evidence>
<dbReference type="KEGG" id="dra:DR_B0032"/>
<proteinExistence type="predicted"/>
<dbReference type="EnsemblBacteria" id="AAF12659">
    <property type="protein sequence ID" value="AAF12659"/>
    <property type="gene ID" value="DR_B0032"/>
</dbReference>
<keyword evidence="1" id="KW-0614">Plasmid</keyword>
<dbReference type="GeneID" id="69519285"/>
<organism evidence="1 2">
    <name type="scientific">Deinococcus radiodurans (strain ATCC 13939 / DSM 20539 / JCM 16871 / CCUG 27074 / LMG 4051 / NBRC 15346 / NCIMB 9279 / VKM B-1422 / R1)</name>
    <dbReference type="NCBI Taxonomy" id="243230"/>
    <lineage>
        <taxon>Bacteria</taxon>
        <taxon>Thermotogati</taxon>
        <taxon>Deinococcota</taxon>
        <taxon>Deinococci</taxon>
        <taxon>Deinococcales</taxon>
        <taxon>Deinococcaceae</taxon>
        <taxon>Deinococcus</taxon>
    </lineage>
</organism>
<keyword evidence="2" id="KW-1185">Reference proteome</keyword>
<dbReference type="Proteomes" id="UP000002524">
    <property type="component" value="Plasmid MP1"/>
</dbReference>
<dbReference type="PIR" id="F75621">
    <property type="entry name" value="F75621"/>
</dbReference>
<dbReference type="HOGENOM" id="CLU_2218783_0_0_0"/>
<dbReference type="InParanoid" id="Q9RZT1"/>
<dbReference type="AlphaFoldDB" id="Q9RZT1"/>
<dbReference type="EMBL" id="AE001826">
    <property type="protein sequence ID" value="AAF12659.1"/>
    <property type="molecule type" value="Genomic_DNA"/>
</dbReference>
<evidence type="ECO:0000313" key="2">
    <source>
        <dbReference type="Proteomes" id="UP000002524"/>
    </source>
</evidence>